<evidence type="ECO:0000313" key="2">
    <source>
        <dbReference type="Proteomes" id="UP000006591"/>
    </source>
</evidence>
<dbReference type="STRING" id="4536.A0A0E0FIU3"/>
<reference evidence="1" key="1">
    <citation type="submission" date="2015-04" db="UniProtKB">
        <authorList>
            <consortium name="EnsemblPlants"/>
        </authorList>
    </citation>
    <scope>IDENTIFICATION</scope>
    <source>
        <strain evidence="1">SL10</strain>
    </source>
</reference>
<protein>
    <submittedName>
        <fullName evidence="1">Uncharacterized protein</fullName>
    </submittedName>
</protein>
<dbReference type="AlphaFoldDB" id="A0A0E0FIU3"/>
<dbReference type="HOGENOM" id="CLU_185577_0_0_1"/>
<dbReference type="Proteomes" id="UP000006591">
    <property type="component" value="Chromosome 1"/>
</dbReference>
<dbReference type="EnsemblPlants" id="ONIVA01G10360.1">
    <property type="protein sequence ID" value="ONIVA01G10360.1"/>
    <property type="gene ID" value="ONIVA01G10360"/>
</dbReference>
<organism evidence="1">
    <name type="scientific">Oryza nivara</name>
    <name type="common">Indian wild rice</name>
    <name type="synonym">Oryza sativa f. spontanea</name>
    <dbReference type="NCBI Taxonomy" id="4536"/>
    <lineage>
        <taxon>Eukaryota</taxon>
        <taxon>Viridiplantae</taxon>
        <taxon>Streptophyta</taxon>
        <taxon>Embryophyta</taxon>
        <taxon>Tracheophyta</taxon>
        <taxon>Spermatophyta</taxon>
        <taxon>Magnoliopsida</taxon>
        <taxon>Liliopsida</taxon>
        <taxon>Poales</taxon>
        <taxon>Poaceae</taxon>
        <taxon>BOP clade</taxon>
        <taxon>Oryzoideae</taxon>
        <taxon>Oryzeae</taxon>
        <taxon>Oryzinae</taxon>
        <taxon>Oryza</taxon>
    </lineage>
</organism>
<name>A0A0E0FIU3_ORYNI</name>
<keyword evidence="2" id="KW-1185">Reference proteome</keyword>
<dbReference type="OMA" id="DFTESAY"/>
<proteinExistence type="predicted"/>
<accession>A0A0E0FIU3</accession>
<reference evidence="1" key="2">
    <citation type="submission" date="2018-04" db="EMBL/GenBank/DDBJ databases">
        <title>OnivRS2 (Oryza nivara Reference Sequence Version 2).</title>
        <authorList>
            <person name="Zhang J."/>
            <person name="Kudrna D."/>
            <person name="Lee S."/>
            <person name="Talag J."/>
            <person name="Rajasekar S."/>
            <person name="Welchert J."/>
            <person name="Hsing Y.-I."/>
            <person name="Wing R.A."/>
        </authorList>
    </citation>
    <scope>NUCLEOTIDE SEQUENCE [LARGE SCALE GENOMIC DNA]</scope>
</reference>
<dbReference type="Gramene" id="ONIVA01G10360.1">
    <property type="protein sequence ID" value="ONIVA01G10360.1"/>
    <property type="gene ID" value="ONIVA01G10360"/>
</dbReference>
<evidence type="ECO:0000313" key="1">
    <source>
        <dbReference type="EnsemblPlants" id="ONIVA01G10360.1"/>
    </source>
</evidence>
<sequence length="67" mass="7230">MGIGKPRGIAKIFDDSSIKDSDFTESAYDDIHFDSSPSDCSISLLQKMGVDMCGLTPEEVVESSLGR</sequence>